<reference evidence="4" key="1">
    <citation type="journal article" date="2019" name="Int. J. Syst. Evol. Microbiol.">
        <title>The Global Catalogue of Microorganisms (GCM) 10K type strain sequencing project: providing services to taxonomists for standard genome sequencing and annotation.</title>
        <authorList>
            <consortium name="The Broad Institute Genomics Platform"/>
            <consortium name="The Broad Institute Genome Sequencing Center for Infectious Disease"/>
            <person name="Wu L."/>
            <person name="Ma J."/>
        </authorList>
    </citation>
    <scope>NUCLEOTIDE SEQUENCE [LARGE SCALE GENOMIC DNA]</scope>
    <source>
        <strain evidence="4">CGMCC 1.16305</strain>
    </source>
</reference>
<dbReference type="EMBL" id="JBHTCO010000045">
    <property type="protein sequence ID" value="MFC7395554.1"/>
    <property type="molecule type" value="Genomic_DNA"/>
</dbReference>
<dbReference type="RefSeq" id="WP_380970336.1">
    <property type="nucleotide sequence ID" value="NZ_JBHTCO010000045.1"/>
</dbReference>
<proteinExistence type="predicted"/>
<keyword evidence="4" id="KW-1185">Reference proteome</keyword>
<feature type="transmembrane region" description="Helical" evidence="1">
    <location>
        <begin position="58"/>
        <end position="78"/>
    </location>
</feature>
<keyword evidence="1" id="KW-1133">Transmembrane helix</keyword>
<sequence>MRLLVVIAWALVLFILTCTENLDKLLLDHIVQFHFVTHPNFAELLIVNGDDFTNAHYLIQKIGHFTGFSILALLLFELLGNRTKVFVISALYAVLTELLQLYFSRDGRLLDMGIDTLGIAMFLIVQGLARVMANHRSSL</sequence>
<evidence type="ECO:0000259" key="2">
    <source>
        <dbReference type="Pfam" id="PF04892"/>
    </source>
</evidence>
<accession>A0ABW2Q1N9</accession>
<keyword evidence="1" id="KW-0472">Membrane</keyword>
<organism evidence="3 4">
    <name type="scientific">Scopulibacillus cellulosilyticus</name>
    <dbReference type="NCBI Taxonomy" id="2665665"/>
    <lineage>
        <taxon>Bacteria</taxon>
        <taxon>Bacillati</taxon>
        <taxon>Bacillota</taxon>
        <taxon>Bacilli</taxon>
        <taxon>Bacillales</taxon>
        <taxon>Sporolactobacillaceae</taxon>
        <taxon>Scopulibacillus</taxon>
    </lineage>
</organism>
<evidence type="ECO:0000313" key="3">
    <source>
        <dbReference type="EMBL" id="MFC7395554.1"/>
    </source>
</evidence>
<dbReference type="NCBIfam" id="NF037970">
    <property type="entry name" value="vanZ_1"/>
    <property type="match status" value="1"/>
</dbReference>
<evidence type="ECO:0000313" key="4">
    <source>
        <dbReference type="Proteomes" id="UP001596505"/>
    </source>
</evidence>
<keyword evidence="1" id="KW-0812">Transmembrane</keyword>
<gene>
    <name evidence="3" type="ORF">ACFQRG_21840</name>
</gene>
<comment type="caution">
    <text evidence="3">The sequence shown here is derived from an EMBL/GenBank/DDBJ whole genome shotgun (WGS) entry which is preliminary data.</text>
</comment>
<evidence type="ECO:0000256" key="1">
    <source>
        <dbReference type="SAM" id="Phobius"/>
    </source>
</evidence>
<feature type="domain" description="VanZ-like" evidence="2">
    <location>
        <begin position="30"/>
        <end position="125"/>
    </location>
</feature>
<protein>
    <submittedName>
        <fullName evidence="3">VanZ family protein</fullName>
    </submittedName>
</protein>
<name>A0ABW2Q1N9_9BACL</name>
<dbReference type="Proteomes" id="UP001596505">
    <property type="component" value="Unassembled WGS sequence"/>
</dbReference>
<dbReference type="Pfam" id="PF04892">
    <property type="entry name" value="VanZ"/>
    <property type="match status" value="1"/>
</dbReference>
<dbReference type="InterPro" id="IPR006976">
    <property type="entry name" value="VanZ-like"/>
</dbReference>
<feature type="transmembrane region" description="Helical" evidence="1">
    <location>
        <begin position="109"/>
        <end position="129"/>
    </location>
</feature>
<feature type="transmembrane region" description="Helical" evidence="1">
    <location>
        <begin position="85"/>
        <end position="103"/>
    </location>
</feature>